<dbReference type="RefSeq" id="WP_114999756.1">
    <property type="nucleotide sequence ID" value="NZ_UFXS01000001.1"/>
</dbReference>
<evidence type="ECO:0008006" key="4">
    <source>
        <dbReference type="Google" id="ProtNLM"/>
    </source>
</evidence>
<protein>
    <recommendedName>
        <fullName evidence="4">DUF4350 domain-containing protein</fullName>
    </recommendedName>
</protein>
<gene>
    <name evidence="2" type="ORF">NCTC13456_01509</name>
</gene>
<keyword evidence="1" id="KW-0472">Membrane</keyword>
<keyword evidence="1" id="KW-0812">Transmembrane</keyword>
<feature type="transmembrane region" description="Helical" evidence="1">
    <location>
        <begin position="277"/>
        <end position="295"/>
    </location>
</feature>
<organism evidence="2 3">
    <name type="scientific">Empedobacter falsenii</name>
    <dbReference type="NCBI Taxonomy" id="343874"/>
    <lineage>
        <taxon>Bacteria</taxon>
        <taxon>Pseudomonadati</taxon>
        <taxon>Bacteroidota</taxon>
        <taxon>Flavobacteriia</taxon>
        <taxon>Flavobacteriales</taxon>
        <taxon>Weeksellaceae</taxon>
        <taxon>Empedobacter</taxon>
    </lineage>
</organism>
<reference evidence="2 3" key="1">
    <citation type="submission" date="2018-06" db="EMBL/GenBank/DDBJ databases">
        <authorList>
            <consortium name="Pathogen Informatics"/>
            <person name="Doyle S."/>
        </authorList>
    </citation>
    <scope>NUCLEOTIDE SEQUENCE [LARGE SCALE GENOMIC DNA]</scope>
    <source>
        <strain evidence="2 3">NCTC13456</strain>
    </source>
</reference>
<feature type="transmembrane region" description="Helical" evidence="1">
    <location>
        <begin position="6"/>
        <end position="23"/>
    </location>
</feature>
<dbReference type="EMBL" id="UFXS01000001">
    <property type="protein sequence ID" value="STD55385.1"/>
    <property type="molecule type" value="Genomic_DNA"/>
</dbReference>
<evidence type="ECO:0000313" key="2">
    <source>
        <dbReference type="EMBL" id="STD55385.1"/>
    </source>
</evidence>
<dbReference type="STRING" id="343874.GCA_000805695_01817"/>
<keyword evidence="1" id="KW-1133">Transmembrane helix</keyword>
<evidence type="ECO:0000313" key="3">
    <source>
        <dbReference type="Proteomes" id="UP000254737"/>
    </source>
</evidence>
<dbReference type="AlphaFoldDB" id="A0A376G416"/>
<dbReference type="Proteomes" id="UP000254737">
    <property type="component" value="Unassembled WGS sequence"/>
</dbReference>
<proteinExistence type="predicted"/>
<accession>A0A376G416</accession>
<sequence>MKKKLGILLGAILLIGIFIFSFSKLRYKLPKSWNVSLYQNSKDPYGLFIMHEELGKLSNGKMKDLEKLSELKIDPKKAKDYAVVVLGSEIYFDTVSKNLLSKIVKNGGVVMVADYHDNFGDDSNGKEDIYEETYSTDTITADSTVVEENMLYNQTININDNFELRTNKSFKIKKKKEVEHHYFSDITSDSEILGTLTYKDKAYPNYLKIKPKDYKGYYLYHAEPLYFTNYYLLNEDSYFYAKSVLEPLKGKTIFWYNTSKTYAGSSSMMRFIMGEPALKAAWITLLVLLFFFLLFRSKREQRIIPIYTKEENHTVEFAKTISSLYQENGEVKDIVSKKIDYFLYKLRKTFLIETDDITNKQFIEIVAQKANLSQEECLEKFTILKNIYQKNQPNEHDLKIVYQIIENYKQKANI</sequence>
<name>A0A376G416_9FLAO</name>
<evidence type="ECO:0000256" key="1">
    <source>
        <dbReference type="SAM" id="Phobius"/>
    </source>
</evidence>